<reference evidence="4" key="1">
    <citation type="submission" date="2025-08" db="UniProtKB">
        <authorList>
            <consortium name="RefSeq"/>
        </authorList>
    </citation>
    <scope>IDENTIFICATION</scope>
    <source>
        <tissue evidence="4">Muscle</tissue>
    </source>
</reference>
<feature type="region of interest" description="Disordered" evidence="2">
    <location>
        <begin position="25"/>
        <end position="51"/>
    </location>
</feature>
<dbReference type="Proteomes" id="UP000504631">
    <property type="component" value="Unplaced"/>
</dbReference>
<proteinExistence type="inferred from homology"/>
<dbReference type="HAMAP" id="MF_00634">
    <property type="entry name" value="UPF0235"/>
    <property type="match status" value="1"/>
</dbReference>
<dbReference type="NCBIfam" id="TIGR00251">
    <property type="entry name" value="DUF167 family protein"/>
    <property type="match status" value="1"/>
</dbReference>
<dbReference type="Pfam" id="PF02594">
    <property type="entry name" value="DUF167"/>
    <property type="match status" value="1"/>
</dbReference>
<feature type="compositionally biased region" description="Basic residues" evidence="2">
    <location>
        <begin position="28"/>
        <end position="37"/>
    </location>
</feature>
<evidence type="ECO:0000256" key="2">
    <source>
        <dbReference type="SAM" id="MobiDB-lite"/>
    </source>
</evidence>
<name>A0A6J3LAY7_9HYME</name>
<dbReference type="InterPro" id="IPR003746">
    <property type="entry name" value="DUF167"/>
</dbReference>
<keyword evidence="3" id="KW-1185">Reference proteome</keyword>
<sequence>MTYYFGSACLRRKLLQYFTNTREMSKQGSKKAGKSKKATVNEESKGPISLDKNGNVTIKIQAKPGAKHNNITDISEDAVGVAISAPPVEGEANTELVKYLASILGMRKSDVSLDRGSKSRHKVIIVSGTTVEKVLEKLKGEIGT</sequence>
<dbReference type="SUPFAM" id="SSF69786">
    <property type="entry name" value="YggU-like"/>
    <property type="match status" value="1"/>
</dbReference>
<dbReference type="GO" id="GO:0005737">
    <property type="term" value="C:cytoplasm"/>
    <property type="evidence" value="ECO:0007669"/>
    <property type="project" value="TreeGrafter"/>
</dbReference>
<comment type="similarity">
    <text evidence="1">Belongs to the UPF0235 family.</text>
</comment>
<evidence type="ECO:0000256" key="1">
    <source>
        <dbReference type="ARBA" id="ARBA00010364"/>
    </source>
</evidence>
<evidence type="ECO:0000313" key="4">
    <source>
        <dbReference type="RefSeq" id="XP_033361811.1"/>
    </source>
</evidence>
<dbReference type="PANTHER" id="PTHR13420">
    <property type="entry name" value="UPF0235 PROTEIN C15ORF40"/>
    <property type="match status" value="1"/>
</dbReference>
<accession>A0A6J3LAY7</accession>
<dbReference type="GeneID" id="117240062"/>
<dbReference type="KEGG" id="bvk:117240062"/>
<dbReference type="AlphaFoldDB" id="A0A6J3LAY7"/>
<dbReference type="PANTHER" id="PTHR13420:SF7">
    <property type="entry name" value="UPF0235 PROTEIN C15ORF40"/>
    <property type="match status" value="1"/>
</dbReference>
<organism evidence="3 4">
    <name type="scientific">Bombus vosnesenskii</name>
    <dbReference type="NCBI Taxonomy" id="207650"/>
    <lineage>
        <taxon>Eukaryota</taxon>
        <taxon>Metazoa</taxon>
        <taxon>Ecdysozoa</taxon>
        <taxon>Arthropoda</taxon>
        <taxon>Hexapoda</taxon>
        <taxon>Insecta</taxon>
        <taxon>Pterygota</taxon>
        <taxon>Neoptera</taxon>
        <taxon>Endopterygota</taxon>
        <taxon>Hymenoptera</taxon>
        <taxon>Apocrita</taxon>
        <taxon>Aculeata</taxon>
        <taxon>Apoidea</taxon>
        <taxon>Anthophila</taxon>
        <taxon>Apidae</taxon>
        <taxon>Bombus</taxon>
        <taxon>Pyrobombus</taxon>
    </lineage>
</organism>
<protein>
    <submittedName>
        <fullName evidence="4">UPF0235 protein C15orf40 homolog</fullName>
    </submittedName>
</protein>
<dbReference type="Gene3D" id="3.30.1200.10">
    <property type="entry name" value="YggU-like"/>
    <property type="match status" value="1"/>
</dbReference>
<evidence type="ECO:0000313" key="3">
    <source>
        <dbReference type="Proteomes" id="UP000504631"/>
    </source>
</evidence>
<gene>
    <name evidence="4" type="primary">LOC117240062</name>
</gene>
<dbReference type="RefSeq" id="XP_033361811.1">
    <property type="nucleotide sequence ID" value="XM_033505920.1"/>
</dbReference>
<dbReference type="SMART" id="SM01152">
    <property type="entry name" value="DUF167"/>
    <property type="match status" value="1"/>
</dbReference>
<dbReference type="InterPro" id="IPR036591">
    <property type="entry name" value="YggU-like_sf"/>
</dbReference>